<dbReference type="Pfam" id="PF11148">
    <property type="entry name" value="DUF2922"/>
    <property type="match status" value="1"/>
</dbReference>
<dbReference type="RefSeq" id="WP_152150906.1">
    <property type="nucleotide sequence ID" value="NZ_WEIO01000004.1"/>
</dbReference>
<gene>
    <name evidence="1" type="ORF">F9802_08455</name>
</gene>
<reference evidence="1 2" key="1">
    <citation type="submission" date="2019-10" db="EMBL/GenBank/DDBJ databases">
        <title>Bacillus aerolatum sp. nov., isolated from bioaerosol of sport playgrounds.</title>
        <authorList>
            <person name="Chen P."/>
            <person name="Zhang G."/>
        </authorList>
    </citation>
    <scope>NUCLEOTIDE SEQUENCE [LARGE SCALE GENOMIC DNA]</scope>
    <source>
        <strain evidence="1 2">CX253</strain>
    </source>
</reference>
<dbReference type="Proteomes" id="UP000429595">
    <property type="component" value="Unassembled WGS sequence"/>
</dbReference>
<accession>A0A6I1FFY3</accession>
<evidence type="ECO:0000313" key="1">
    <source>
        <dbReference type="EMBL" id="KAB7707040.1"/>
    </source>
</evidence>
<proteinExistence type="predicted"/>
<name>A0A6I1FFY3_9BACI</name>
<protein>
    <submittedName>
        <fullName evidence="1">DUF2922 family protein</fullName>
    </submittedName>
</protein>
<organism evidence="1 2">
    <name type="scientific">Bacillus aerolatus</name>
    <dbReference type="NCBI Taxonomy" id="2653354"/>
    <lineage>
        <taxon>Bacteria</taxon>
        <taxon>Bacillati</taxon>
        <taxon>Bacillota</taxon>
        <taxon>Bacilli</taxon>
        <taxon>Bacillales</taxon>
        <taxon>Bacillaceae</taxon>
        <taxon>Bacillus</taxon>
    </lineage>
</organism>
<evidence type="ECO:0000313" key="2">
    <source>
        <dbReference type="Proteomes" id="UP000429595"/>
    </source>
</evidence>
<sequence>MAKTLQLQFTTELGKTASLSLENPKEPVDPAAVKQSMTEMIQSNVFNSTSGAFTGIKGASLIDRNVTDIPVN</sequence>
<dbReference type="InterPro" id="IPR021321">
    <property type="entry name" value="DUF2922"/>
</dbReference>
<dbReference type="AlphaFoldDB" id="A0A6I1FFY3"/>
<dbReference type="EMBL" id="WEIO01000004">
    <property type="protein sequence ID" value="KAB7707040.1"/>
    <property type="molecule type" value="Genomic_DNA"/>
</dbReference>
<keyword evidence="2" id="KW-1185">Reference proteome</keyword>
<comment type="caution">
    <text evidence="1">The sequence shown here is derived from an EMBL/GenBank/DDBJ whole genome shotgun (WGS) entry which is preliminary data.</text>
</comment>